<dbReference type="NCBIfam" id="NF042432">
    <property type="entry name" value="DHPACoAdixog_DpgC"/>
    <property type="match status" value="1"/>
</dbReference>
<dbReference type="PANTHER" id="PTHR11941:SF54">
    <property type="entry name" value="ENOYL-COA HYDRATASE, MITOCHONDRIAL"/>
    <property type="match status" value="1"/>
</dbReference>
<proteinExistence type="predicted"/>
<dbReference type="Gene3D" id="3.90.226.10">
    <property type="entry name" value="2-enoyl-CoA Hydratase, Chain A, domain 1"/>
    <property type="match status" value="1"/>
</dbReference>
<dbReference type="Pfam" id="PF00378">
    <property type="entry name" value="ECH_1"/>
    <property type="match status" value="1"/>
</dbReference>
<dbReference type="Gene3D" id="1.20.58.1300">
    <property type="match status" value="1"/>
</dbReference>
<dbReference type="EC" id="1.13.11.80" evidence="2"/>
<name>A0ABD5EG99_9ACTN</name>
<feature type="compositionally biased region" description="Basic and acidic residues" evidence="1">
    <location>
        <begin position="34"/>
        <end position="44"/>
    </location>
</feature>
<dbReference type="PANTHER" id="PTHR11941">
    <property type="entry name" value="ENOYL-COA HYDRATASE-RELATED"/>
    <property type="match status" value="1"/>
</dbReference>
<dbReference type="SUPFAM" id="SSF52096">
    <property type="entry name" value="ClpP/crotonase"/>
    <property type="match status" value="1"/>
</dbReference>
<gene>
    <name evidence="2" type="primary">dpgC</name>
    <name evidence="2" type="ORF">RM574_29330</name>
</gene>
<dbReference type="InterPro" id="IPR053482">
    <property type="entry name" value="DPA-CoA_Dioxygenase"/>
</dbReference>
<dbReference type="Proteomes" id="UP001183607">
    <property type="component" value="Unassembled WGS sequence"/>
</dbReference>
<evidence type="ECO:0000256" key="1">
    <source>
        <dbReference type="SAM" id="MobiDB-lite"/>
    </source>
</evidence>
<protein>
    <submittedName>
        <fullName evidence="2">(3,5-dihydroxyphenyl)acetyl-CoA 1,2-dioxygenase DpgC</fullName>
        <ecNumber evidence="2">1.13.11.80</ecNumber>
    </submittedName>
</protein>
<dbReference type="InterPro" id="IPR001753">
    <property type="entry name" value="Enoyl-CoA_hydra/iso"/>
</dbReference>
<evidence type="ECO:0000313" key="3">
    <source>
        <dbReference type="Proteomes" id="UP001183607"/>
    </source>
</evidence>
<dbReference type="CDD" id="cd06558">
    <property type="entry name" value="crotonase-like"/>
    <property type="match status" value="1"/>
</dbReference>
<dbReference type="InterPro" id="IPR029045">
    <property type="entry name" value="ClpP/crotonase-like_dom_sf"/>
</dbReference>
<dbReference type="GO" id="GO:0016491">
    <property type="term" value="F:oxidoreductase activity"/>
    <property type="evidence" value="ECO:0007669"/>
    <property type="project" value="UniProtKB-KW"/>
</dbReference>
<keyword evidence="2" id="KW-0560">Oxidoreductase</keyword>
<accession>A0ABD5EG99</accession>
<dbReference type="AlphaFoldDB" id="A0ABD5EG99"/>
<organism evidence="2 3">
    <name type="scientific">Streptomyces evansiae</name>
    <dbReference type="NCBI Taxonomy" id="3075535"/>
    <lineage>
        <taxon>Bacteria</taxon>
        <taxon>Bacillati</taxon>
        <taxon>Actinomycetota</taxon>
        <taxon>Actinomycetes</taxon>
        <taxon>Kitasatosporales</taxon>
        <taxon>Streptomycetaceae</taxon>
        <taxon>Streptomyces</taxon>
    </lineage>
</organism>
<feature type="region of interest" description="Disordered" evidence="1">
    <location>
        <begin position="24"/>
        <end position="44"/>
    </location>
</feature>
<comment type="caution">
    <text evidence="2">The sequence shown here is derived from an EMBL/GenBank/DDBJ whole genome shotgun (WGS) entry which is preliminary data.</text>
</comment>
<sequence length="428" mass="46933">MTGDFDDSLRPVAALGELTARKLAALPPPAARTPAEREAAAETKLERRRVCQRFLRGNAPTVYRRLTRDFQERPRLAELLTGAATEFPGLVPSPEAMAEENGRPQAEKEGLEIDQALFVGEVLRDPASGTHLMNTMLTPTPRALELLPDYLLKGELTLRSVRLRRRDGAAHLTLTREDSLNAEDDEQVDDVETAVDLALLDPEVRVGVFRGGEMTHPKYAGRRVFSAGVNLKALHAGRLSWADFFMRRELGYLNKIVRGTAVDHDGSWRGPNIEKPWLAAVDSFAIGGGAQLLLLFDHVLAASDSFFSLPAAQEGIIPGAGNFRLTRAVGQRRARRIILMGDRVAATSPDAGLLFDEVVGPGELDEAVERGVRALDSPAVTSNRRMLNLADEPLEACRLYFAEFALQQALRLYSEDVLGKVSRFAAHG</sequence>
<dbReference type="RefSeq" id="WP_093854695.1">
    <property type="nucleotide sequence ID" value="NZ_JAVRER010000088.1"/>
</dbReference>
<reference evidence="3" key="1">
    <citation type="submission" date="2023-07" db="EMBL/GenBank/DDBJ databases">
        <title>30 novel species of actinomycetes from the DSMZ collection.</title>
        <authorList>
            <person name="Nouioui I."/>
        </authorList>
    </citation>
    <scope>NUCLEOTIDE SEQUENCE [LARGE SCALE GENOMIC DNA]</scope>
    <source>
        <strain evidence="3">DSM 41982</strain>
    </source>
</reference>
<dbReference type="EMBL" id="JAVRER010000088">
    <property type="protein sequence ID" value="MDT0419582.1"/>
    <property type="molecule type" value="Genomic_DNA"/>
</dbReference>
<evidence type="ECO:0000313" key="2">
    <source>
        <dbReference type="EMBL" id="MDT0419582.1"/>
    </source>
</evidence>